<organism evidence="2">
    <name type="scientific">Neobacillus citreus</name>
    <dbReference type="NCBI Taxonomy" id="2833578"/>
    <lineage>
        <taxon>Bacteria</taxon>
        <taxon>Bacillati</taxon>
        <taxon>Bacillota</taxon>
        <taxon>Bacilli</taxon>
        <taxon>Bacillales</taxon>
        <taxon>Bacillaceae</taxon>
        <taxon>Neobacillus</taxon>
    </lineage>
</organism>
<sequence>MIELEALRERLAEARQQLMNEIQTLSFADLNKLPGENSWSVAQVCHHLYLAEKSFTSALLYGLNSEKSKKAEAKPLHLYLLDRSKKVDAPSIVAPSAESIELEEILNLLDESRTFLLEVMDGIKDETILTEKSAKHPLFGYLPLYQWIENVYLHDQRHIEQIKEIKSEIL</sequence>
<dbReference type="Gene3D" id="1.20.120.450">
    <property type="entry name" value="dinb family like domain"/>
    <property type="match status" value="1"/>
</dbReference>
<protein>
    <submittedName>
        <fullName evidence="2">DinB family protein</fullName>
    </submittedName>
</protein>
<dbReference type="Proteomes" id="UP000677265">
    <property type="component" value="Unassembled WGS sequence"/>
</dbReference>
<comment type="caution">
    <text evidence="2">The sequence shown here is derived from an EMBL/GenBank/DDBJ whole genome shotgun (WGS) entry which is preliminary data.</text>
</comment>
<dbReference type="SUPFAM" id="SSF109854">
    <property type="entry name" value="DinB/YfiT-like putative metalloenzymes"/>
    <property type="match status" value="1"/>
</dbReference>
<dbReference type="Pfam" id="PF12867">
    <property type="entry name" value="DinB_2"/>
    <property type="match status" value="1"/>
</dbReference>
<dbReference type="EMBL" id="JAGYPE020000007">
    <property type="protein sequence ID" value="MCH6265139.1"/>
    <property type="molecule type" value="Genomic_DNA"/>
</dbReference>
<evidence type="ECO:0000259" key="1">
    <source>
        <dbReference type="Pfam" id="PF12867"/>
    </source>
</evidence>
<evidence type="ECO:0000313" key="3">
    <source>
        <dbReference type="EMBL" id="MCH6265139.1"/>
    </source>
</evidence>
<gene>
    <name evidence="3" type="ORF">KHB02_006320</name>
    <name evidence="2" type="ORF">KHB02_41550</name>
</gene>
<name>A0A942YDE4_9BACI</name>
<reference evidence="2" key="1">
    <citation type="submission" date="2021-05" db="EMBL/GenBank/DDBJ databases">
        <title>Novel Bacillus species.</title>
        <authorList>
            <person name="Liu G."/>
        </authorList>
    </citation>
    <scope>NUCLEOTIDE SEQUENCE</scope>
    <source>
        <strain evidence="2 4">FJAT-50051</strain>
    </source>
</reference>
<evidence type="ECO:0000313" key="4">
    <source>
        <dbReference type="Proteomes" id="UP000677265"/>
    </source>
</evidence>
<accession>A0A942YDE4</accession>
<dbReference type="EMBL" id="JAGYPE010000009">
    <property type="protein sequence ID" value="MBS4187867.1"/>
    <property type="molecule type" value="Genomic_DNA"/>
</dbReference>
<evidence type="ECO:0000313" key="2">
    <source>
        <dbReference type="EMBL" id="MBS4187867.1"/>
    </source>
</evidence>
<proteinExistence type="predicted"/>
<feature type="domain" description="DinB-like" evidence="1">
    <location>
        <begin position="11"/>
        <end position="162"/>
    </location>
</feature>
<dbReference type="AlphaFoldDB" id="A0A942YDE4"/>
<dbReference type="InterPro" id="IPR024775">
    <property type="entry name" value="DinB-like"/>
</dbReference>
<dbReference type="RefSeq" id="WP_213147680.1">
    <property type="nucleotide sequence ID" value="NZ_JAGYPE020000007.1"/>
</dbReference>
<keyword evidence="4" id="KW-1185">Reference proteome</keyword>
<dbReference type="InterPro" id="IPR034660">
    <property type="entry name" value="DinB/YfiT-like"/>
</dbReference>